<dbReference type="SMART" id="SM00044">
    <property type="entry name" value="CYCc"/>
    <property type="match status" value="1"/>
</dbReference>
<feature type="domain" description="Guanylate cyclase" evidence="1">
    <location>
        <begin position="278"/>
        <end position="413"/>
    </location>
</feature>
<dbReference type="AlphaFoldDB" id="Q98GM1"/>
<gene>
    <name evidence="2" type="ordered locus">mlr3263</name>
</gene>
<sequence length="503" mass="54706">MQLRPLLACRASHSGNSSPAFAAEAGLIDFEGLVFGSLADCVVADQREWLVFDGSGGSMSTAQAEISAILVDRVADWLAQSALAGNDLETLVKGFCERLAAAGLPLKRVHLSFSMLHPLYDALGFTWFRGQDMEVEGFRKKAGVPSDRFLTSPYYHLLSNKLDHLRRRFDPSVPSEFPVFDELRLMGVTDYLAFVQPFSGNTSQGMMGSWSTDSAAGFSDSMISALLRIQSHLAIAAKMAVLTKLADNMMTTYLGGDAGRRVLDGQIKRGEGDTIRAALVMADMRGSSRLAETSGREIYIDTLNQFFDAVAAPFNRKGGQIMSFIGDGFIAVYPCERHRSQSEIACQAALAAAHKATERMTDLNLRRKEQGLGDIGFGIGLHVGNVMFGNVGLTDRLTFSVFGSAVNEVQRLQTLTKKYPHSVLASKDFASYCGANSWLTLGNEELAGIKKLTVLSPDLSGALALDEDGAMEPIYDRMSDAEQVMLLHRDAARLSAGDRRKLQ</sequence>
<dbReference type="GO" id="GO:0035556">
    <property type="term" value="P:intracellular signal transduction"/>
    <property type="evidence" value="ECO:0007669"/>
    <property type="project" value="InterPro"/>
</dbReference>
<dbReference type="SUPFAM" id="SSF55073">
    <property type="entry name" value="Nucleotide cyclase"/>
    <property type="match status" value="1"/>
</dbReference>
<dbReference type="Gene3D" id="3.30.70.1230">
    <property type="entry name" value="Nucleotide cyclase"/>
    <property type="match status" value="1"/>
</dbReference>
<proteinExistence type="predicted"/>
<evidence type="ECO:0000313" key="2">
    <source>
        <dbReference type="EMBL" id="BAB50195.1"/>
    </source>
</evidence>
<dbReference type="PANTHER" id="PTHR43081:SF11">
    <property type="entry name" value="BLR2264 PROTEIN"/>
    <property type="match status" value="1"/>
</dbReference>
<dbReference type="PROSITE" id="PS50125">
    <property type="entry name" value="GUANYLATE_CYCLASE_2"/>
    <property type="match status" value="1"/>
</dbReference>
<protein>
    <submittedName>
        <fullName evidence="2">Mlr3263 protein</fullName>
    </submittedName>
</protein>
<dbReference type="KEGG" id="mlo:mlr3263"/>
<dbReference type="Pfam" id="PF00211">
    <property type="entry name" value="Guanylate_cyc"/>
    <property type="match status" value="1"/>
</dbReference>
<evidence type="ECO:0000313" key="3">
    <source>
        <dbReference type="Proteomes" id="UP000000552"/>
    </source>
</evidence>
<dbReference type="CDD" id="cd07302">
    <property type="entry name" value="CHD"/>
    <property type="match status" value="1"/>
</dbReference>
<dbReference type="PANTHER" id="PTHR43081">
    <property type="entry name" value="ADENYLATE CYCLASE, TERMINAL-DIFFERENTIATION SPECIFIC-RELATED"/>
    <property type="match status" value="1"/>
</dbReference>
<dbReference type="EMBL" id="BA000012">
    <property type="protein sequence ID" value="BAB50195.1"/>
    <property type="molecule type" value="Genomic_DNA"/>
</dbReference>
<dbReference type="GO" id="GO:0004016">
    <property type="term" value="F:adenylate cyclase activity"/>
    <property type="evidence" value="ECO:0007669"/>
    <property type="project" value="UniProtKB-ARBA"/>
</dbReference>
<evidence type="ECO:0000259" key="1">
    <source>
        <dbReference type="PROSITE" id="PS50125"/>
    </source>
</evidence>
<dbReference type="eggNOG" id="COG2114">
    <property type="taxonomic scope" value="Bacteria"/>
</dbReference>
<dbReference type="InterPro" id="IPR029787">
    <property type="entry name" value="Nucleotide_cyclase"/>
</dbReference>
<reference evidence="2 3" key="1">
    <citation type="journal article" date="2000" name="DNA Res.">
        <title>Complete genome structure of the nitrogen-fixing symbiotic bacterium Mesorhizobium loti.</title>
        <authorList>
            <person name="Kaneko T."/>
            <person name="Nakamura Y."/>
            <person name="Sato S."/>
            <person name="Asamizu E."/>
            <person name="Kato T."/>
            <person name="Sasamoto S."/>
            <person name="Watanabe A."/>
            <person name="Idesawa K."/>
            <person name="Ishikawa A."/>
            <person name="Kawashima K."/>
            <person name="Kimura T."/>
            <person name="Kishida Y."/>
            <person name="Kiyokawa C."/>
            <person name="Kohara M."/>
            <person name="Matsumoto M."/>
            <person name="Matsuno A."/>
            <person name="Mochizuki Y."/>
            <person name="Nakayama S."/>
            <person name="Nakazaki N."/>
            <person name="Shimpo S."/>
            <person name="Sugimoto M."/>
            <person name="Takeuchi C."/>
            <person name="Yamada M."/>
            <person name="Tabata S."/>
        </authorList>
    </citation>
    <scope>NUCLEOTIDE SEQUENCE [LARGE SCALE GENOMIC DNA]</scope>
    <source>
        <strain evidence="3">LMG 29417 / CECT 9101 / MAFF 303099</strain>
    </source>
</reference>
<organism evidence="2 3">
    <name type="scientific">Mesorhizobium japonicum (strain LMG 29417 / CECT 9101 / MAFF 303099)</name>
    <name type="common">Mesorhizobium loti (strain MAFF 303099)</name>
    <dbReference type="NCBI Taxonomy" id="266835"/>
    <lineage>
        <taxon>Bacteria</taxon>
        <taxon>Pseudomonadati</taxon>
        <taxon>Pseudomonadota</taxon>
        <taxon>Alphaproteobacteria</taxon>
        <taxon>Hyphomicrobiales</taxon>
        <taxon>Phyllobacteriaceae</taxon>
        <taxon>Mesorhizobium</taxon>
    </lineage>
</organism>
<dbReference type="GO" id="GO:0006171">
    <property type="term" value="P:cAMP biosynthetic process"/>
    <property type="evidence" value="ECO:0007669"/>
    <property type="project" value="TreeGrafter"/>
</dbReference>
<dbReference type="InterPro" id="IPR050697">
    <property type="entry name" value="Adenylyl/Guanylyl_Cyclase_3/4"/>
</dbReference>
<dbReference type="InterPro" id="IPR001054">
    <property type="entry name" value="A/G_cyclase"/>
</dbReference>
<accession>Q98GM1</accession>
<dbReference type="Proteomes" id="UP000000552">
    <property type="component" value="Chromosome"/>
</dbReference>
<dbReference type="HOGENOM" id="CLU_039833_0_0_5"/>
<name>Q98GM1_RHILO</name>